<dbReference type="Proteomes" id="UP000655830">
    <property type="component" value="Unassembled WGS sequence"/>
</dbReference>
<keyword evidence="5" id="KW-0690">Ribosome biogenesis</keyword>
<dbReference type="PANTHER" id="PTHR47959:SF1">
    <property type="entry name" value="ATP-DEPENDENT RNA HELICASE DBPA"/>
    <property type="match status" value="1"/>
</dbReference>
<name>A0A926IF79_9FIRM</name>
<dbReference type="InterPro" id="IPR044742">
    <property type="entry name" value="DEAD/DEAH_RhlB"/>
</dbReference>
<dbReference type="SUPFAM" id="SSF52540">
    <property type="entry name" value="P-loop containing nucleoside triphosphate hydrolases"/>
    <property type="match status" value="1"/>
</dbReference>
<dbReference type="InterPro" id="IPR011545">
    <property type="entry name" value="DEAD/DEAH_box_helicase_dom"/>
</dbReference>
<dbReference type="Pfam" id="PF03880">
    <property type="entry name" value="DbpA"/>
    <property type="match status" value="1"/>
</dbReference>
<sequence length="487" mass="55187">MQFKDYQLSNTLIKALDLLHFNTPTKVQQAIIPLALEGKDVIVKSQTGSGKTAAFAIPICERINWDENKPQALILTPTRELAMQVKEDFFNIGRFKRMKVMALYGKSPFHIQQKGLKQKTHIVVGTPGRVQDHLDKGTFITDEIRYLVIDEADEMLRMGFIDQVENIIKTLPKERVTMLFSATMKPHIEKLCESYMINPVTVEIESTTLTADRVEQVYYKVEDRDKMQALEAITTVESPESCMIFCNRKEGVDSVYEGLKQLGYPCVKIHGGMEQKDRFAVMEDFRNGRFRYLVATDVAARGIDIEHITHVINFDVPEDLENYVHRIGRTGRGGKSGKALMLVTPLEEDRLSALEDYIGHTLTLDRVPSETEVGEAKAHFEKKMSTPMKKVETKGEKLSAEIMKLHINAGKKTKMRPVDIVGTLCNLEGMSADDIGIIEIQDISTFVEILNHKGESVYKQLQTTPIKGRLRRVSKTKKTYKGSSKNE</sequence>
<dbReference type="Pfam" id="PF00271">
    <property type="entry name" value="Helicase_C"/>
    <property type="match status" value="1"/>
</dbReference>
<dbReference type="AlphaFoldDB" id="A0A926IF79"/>
<evidence type="ECO:0000259" key="7">
    <source>
        <dbReference type="PROSITE" id="PS51192"/>
    </source>
</evidence>
<dbReference type="GO" id="GO:0005829">
    <property type="term" value="C:cytosol"/>
    <property type="evidence" value="ECO:0007669"/>
    <property type="project" value="TreeGrafter"/>
</dbReference>
<evidence type="ECO:0000256" key="5">
    <source>
        <dbReference type="HAMAP-Rule" id="MF_00965"/>
    </source>
</evidence>
<feature type="domain" description="Helicase ATP-binding" evidence="7">
    <location>
        <begin position="32"/>
        <end position="202"/>
    </location>
</feature>
<comment type="function">
    <text evidence="5">DEAD-box RNA helicase involved in the assembly of the 50S ribosomal subunit. Has an RNA-dependent ATPase activity, which is specific for 23S rRNA, and a 3' to 5' RNA helicase activity that uses the energy of ATP hydrolysis to destabilize and unwind short rRNA duplexes.</text>
</comment>
<comment type="catalytic activity">
    <reaction evidence="5">
        <text>ATP + H2O = ADP + phosphate + H(+)</text>
        <dbReference type="Rhea" id="RHEA:13065"/>
        <dbReference type="ChEBI" id="CHEBI:15377"/>
        <dbReference type="ChEBI" id="CHEBI:15378"/>
        <dbReference type="ChEBI" id="CHEBI:30616"/>
        <dbReference type="ChEBI" id="CHEBI:43474"/>
        <dbReference type="ChEBI" id="CHEBI:456216"/>
        <dbReference type="EC" id="3.6.4.13"/>
    </reaction>
</comment>
<feature type="region of interest" description="Involved in 23S rRNA binding" evidence="5">
    <location>
        <begin position="403"/>
        <end position="487"/>
    </location>
</feature>
<evidence type="ECO:0000259" key="8">
    <source>
        <dbReference type="PROSITE" id="PS51194"/>
    </source>
</evidence>
<dbReference type="PROSITE" id="PS51194">
    <property type="entry name" value="HELICASE_CTER"/>
    <property type="match status" value="1"/>
</dbReference>
<dbReference type="PROSITE" id="PS51195">
    <property type="entry name" value="Q_MOTIF"/>
    <property type="match status" value="1"/>
</dbReference>
<proteinExistence type="inferred from homology"/>
<dbReference type="GO" id="GO:0005524">
    <property type="term" value="F:ATP binding"/>
    <property type="evidence" value="ECO:0007669"/>
    <property type="project" value="UniProtKB-UniRule"/>
</dbReference>
<keyword evidence="4 5" id="KW-0067">ATP-binding</keyword>
<dbReference type="EC" id="3.6.4.13" evidence="5"/>
<dbReference type="InterPro" id="IPR000629">
    <property type="entry name" value="RNA-helicase_DEAD-box_CS"/>
</dbReference>
<dbReference type="PROSITE" id="PS00039">
    <property type="entry name" value="DEAD_ATP_HELICASE"/>
    <property type="match status" value="1"/>
</dbReference>
<evidence type="ECO:0000256" key="6">
    <source>
        <dbReference type="PROSITE-ProRule" id="PRU00552"/>
    </source>
</evidence>
<dbReference type="GO" id="GO:0000027">
    <property type="term" value="P:ribosomal large subunit assembly"/>
    <property type="evidence" value="ECO:0007669"/>
    <property type="project" value="UniProtKB-UniRule"/>
</dbReference>
<comment type="caution">
    <text evidence="10">The sequence shown here is derived from an EMBL/GenBank/DDBJ whole genome shotgun (WGS) entry which is preliminary data.</text>
</comment>
<dbReference type="InterPro" id="IPR027417">
    <property type="entry name" value="P-loop_NTPase"/>
</dbReference>
<dbReference type="SMART" id="SM00487">
    <property type="entry name" value="DEXDc"/>
    <property type="match status" value="1"/>
</dbReference>
<dbReference type="GO" id="GO:0003723">
    <property type="term" value="F:RNA binding"/>
    <property type="evidence" value="ECO:0007669"/>
    <property type="project" value="UniProtKB-UniRule"/>
</dbReference>
<feature type="domain" description="DEAD-box RNA helicase Q" evidence="9">
    <location>
        <begin position="1"/>
        <end position="29"/>
    </location>
</feature>
<keyword evidence="5" id="KW-0963">Cytoplasm</keyword>
<dbReference type="InterPro" id="IPR014014">
    <property type="entry name" value="RNA_helicase_DEAD_Q_motif"/>
</dbReference>
<dbReference type="Gene3D" id="3.30.70.330">
    <property type="match status" value="1"/>
</dbReference>
<comment type="domain">
    <text evidence="5">Contains an N-terminal domain that binds non-specifically to RNA and a C-terminal domain that binds specifically and tightly to hairpin 92 of 23S rRNA.</text>
</comment>
<dbReference type="SMART" id="SM00490">
    <property type="entry name" value="HELICc"/>
    <property type="match status" value="1"/>
</dbReference>
<dbReference type="InterPro" id="IPR001650">
    <property type="entry name" value="Helicase_C-like"/>
</dbReference>
<evidence type="ECO:0000259" key="9">
    <source>
        <dbReference type="PROSITE" id="PS51195"/>
    </source>
</evidence>
<dbReference type="PROSITE" id="PS51192">
    <property type="entry name" value="HELICASE_ATP_BIND_1"/>
    <property type="match status" value="1"/>
</dbReference>
<dbReference type="CDD" id="cd00268">
    <property type="entry name" value="DEADc"/>
    <property type="match status" value="1"/>
</dbReference>
<dbReference type="Gene3D" id="3.40.50.300">
    <property type="entry name" value="P-loop containing nucleotide triphosphate hydrolases"/>
    <property type="match status" value="2"/>
</dbReference>
<dbReference type="PANTHER" id="PTHR47959">
    <property type="entry name" value="ATP-DEPENDENT RNA HELICASE RHLE-RELATED"/>
    <property type="match status" value="1"/>
</dbReference>
<feature type="short sequence motif" description="Q motif" evidence="6">
    <location>
        <begin position="1"/>
        <end position="29"/>
    </location>
</feature>
<feature type="domain" description="Helicase C-terminal" evidence="8">
    <location>
        <begin position="213"/>
        <end position="375"/>
    </location>
</feature>
<dbReference type="GO" id="GO:0016787">
    <property type="term" value="F:hydrolase activity"/>
    <property type="evidence" value="ECO:0007669"/>
    <property type="project" value="UniProtKB-KW"/>
</dbReference>
<comment type="subcellular location">
    <subcellularLocation>
        <location evidence="5">Cytoplasm</location>
    </subcellularLocation>
</comment>
<dbReference type="InterPro" id="IPR014001">
    <property type="entry name" value="Helicase_ATP-bd"/>
</dbReference>
<evidence type="ECO:0000256" key="3">
    <source>
        <dbReference type="ARBA" id="ARBA00022806"/>
    </source>
</evidence>
<keyword evidence="1 5" id="KW-0547">Nucleotide-binding</keyword>
<evidence type="ECO:0000256" key="1">
    <source>
        <dbReference type="ARBA" id="ARBA00022741"/>
    </source>
</evidence>
<evidence type="ECO:0000256" key="2">
    <source>
        <dbReference type="ARBA" id="ARBA00022801"/>
    </source>
</evidence>
<dbReference type="InterPro" id="IPR028619">
    <property type="entry name" value="DEAD_helicase_DbpA"/>
</dbReference>
<keyword evidence="11" id="KW-1185">Reference proteome</keyword>
<accession>A0A926IF79</accession>
<evidence type="ECO:0000313" key="11">
    <source>
        <dbReference type="Proteomes" id="UP000655830"/>
    </source>
</evidence>
<keyword evidence="3 5" id="KW-0347">Helicase</keyword>
<dbReference type="InterPro" id="IPR005580">
    <property type="entry name" value="DbpA/CsdA_RNA-bd_dom"/>
</dbReference>
<dbReference type="InterPro" id="IPR012677">
    <property type="entry name" value="Nucleotide-bd_a/b_plait_sf"/>
</dbReference>
<keyword evidence="2 5" id="KW-0378">Hydrolase</keyword>
<gene>
    <name evidence="5" type="primary">dbpA</name>
    <name evidence="10" type="ORF">H8718_12165</name>
</gene>
<evidence type="ECO:0000313" key="10">
    <source>
        <dbReference type="EMBL" id="MBC8580281.1"/>
    </source>
</evidence>
<dbReference type="EMBL" id="JACRSY010000018">
    <property type="protein sequence ID" value="MBC8580281.1"/>
    <property type="molecule type" value="Genomic_DNA"/>
</dbReference>
<keyword evidence="5" id="KW-0694">RNA-binding</keyword>
<dbReference type="RefSeq" id="WP_249333132.1">
    <property type="nucleotide sequence ID" value="NZ_JACRSY010000018.1"/>
</dbReference>
<dbReference type="CDD" id="cd18787">
    <property type="entry name" value="SF2_C_DEAD"/>
    <property type="match status" value="1"/>
</dbReference>
<dbReference type="InterPro" id="IPR050079">
    <property type="entry name" value="DEAD_box_RNA_helicase"/>
</dbReference>
<protein>
    <recommendedName>
        <fullName evidence="5">ATP-dependent RNA helicase DbpA</fullName>
        <ecNumber evidence="5">3.6.4.13</ecNumber>
    </recommendedName>
</protein>
<comment type="similarity">
    <text evidence="5">Belongs to the DEAD box helicase family. DbpA subfamily.</text>
</comment>
<reference evidence="10" key="1">
    <citation type="submission" date="2020-08" db="EMBL/GenBank/DDBJ databases">
        <title>Genome public.</title>
        <authorList>
            <person name="Liu C."/>
            <person name="Sun Q."/>
        </authorList>
    </citation>
    <scope>NUCLEOTIDE SEQUENCE</scope>
    <source>
        <strain evidence="10">NSJ-12</strain>
    </source>
</reference>
<dbReference type="Pfam" id="PF00270">
    <property type="entry name" value="DEAD"/>
    <property type="match status" value="1"/>
</dbReference>
<organism evidence="10 11">
    <name type="scientific">Zhenhengia yiwuensis</name>
    <dbReference type="NCBI Taxonomy" id="2763666"/>
    <lineage>
        <taxon>Bacteria</taxon>
        <taxon>Bacillati</taxon>
        <taxon>Bacillota</taxon>
        <taxon>Clostridia</taxon>
        <taxon>Lachnospirales</taxon>
        <taxon>Lachnospiraceae</taxon>
        <taxon>Zhenhengia</taxon>
    </lineage>
</organism>
<dbReference type="GO" id="GO:0034458">
    <property type="term" value="F:3'-5' RNA helicase activity"/>
    <property type="evidence" value="ECO:0007669"/>
    <property type="project" value="UniProtKB-UniRule"/>
</dbReference>
<dbReference type="HAMAP" id="MF_00965">
    <property type="entry name" value="DEAD_helicase_DbpA"/>
    <property type="match status" value="1"/>
</dbReference>
<evidence type="ECO:0000256" key="4">
    <source>
        <dbReference type="ARBA" id="ARBA00022840"/>
    </source>
</evidence>